<dbReference type="AlphaFoldDB" id="A0A6M3LTI0"/>
<dbReference type="EMBL" id="MT143387">
    <property type="protein sequence ID" value="QJA96301.1"/>
    <property type="molecule type" value="Genomic_DNA"/>
</dbReference>
<reference evidence="1" key="1">
    <citation type="submission" date="2020-03" db="EMBL/GenBank/DDBJ databases">
        <title>The deep terrestrial virosphere.</title>
        <authorList>
            <person name="Holmfeldt K."/>
            <person name="Nilsson E."/>
            <person name="Simone D."/>
            <person name="Lopez-Fernandez M."/>
            <person name="Wu X."/>
            <person name="de Brujin I."/>
            <person name="Lundin D."/>
            <person name="Andersson A."/>
            <person name="Bertilsson S."/>
            <person name="Dopson M."/>
        </authorList>
    </citation>
    <scope>NUCLEOTIDE SEQUENCE</scope>
    <source>
        <strain evidence="1">MM415B09719</strain>
    </source>
</reference>
<accession>A0A6M3LTI0</accession>
<name>A0A6M3LTI0_9ZZZZ</name>
<sequence>MSREYLRKKTYLRPRKKTYLRPCKRCDNLFSAYSKYSYLCDKCKKKSDELKNKKMLDYYLKKQNEKNEYKRT</sequence>
<organism evidence="1">
    <name type="scientific">viral metagenome</name>
    <dbReference type="NCBI Taxonomy" id="1070528"/>
    <lineage>
        <taxon>unclassified sequences</taxon>
        <taxon>metagenomes</taxon>
        <taxon>organismal metagenomes</taxon>
    </lineage>
</organism>
<evidence type="ECO:0000313" key="1">
    <source>
        <dbReference type="EMBL" id="QJA96301.1"/>
    </source>
</evidence>
<proteinExistence type="predicted"/>
<gene>
    <name evidence="1" type="ORF">MM415B09719_0004</name>
</gene>
<protein>
    <submittedName>
        <fullName evidence="1">Uncharacterized protein</fullName>
    </submittedName>
</protein>